<dbReference type="SUPFAM" id="SSF50630">
    <property type="entry name" value="Acid proteases"/>
    <property type="match status" value="1"/>
</dbReference>
<keyword evidence="1" id="KW-0175">Coiled coil</keyword>
<keyword evidence="5" id="KW-1185">Reference proteome</keyword>
<dbReference type="CDD" id="cd00303">
    <property type="entry name" value="retropepsin_like"/>
    <property type="match status" value="1"/>
</dbReference>
<dbReference type="PANTHER" id="PTHR33067">
    <property type="entry name" value="RNA-DIRECTED DNA POLYMERASE-RELATED"/>
    <property type="match status" value="1"/>
</dbReference>
<feature type="compositionally biased region" description="Low complexity" evidence="2">
    <location>
        <begin position="267"/>
        <end position="286"/>
    </location>
</feature>
<gene>
    <name evidence="4" type="ORF">KK1_018335</name>
</gene>
<accession>A0A151T9N8</accession>
<dbReference type="OMA" id="VAMNEEC"/>
<evidence type="ECO:0000313" key="5">
    <source>
        <dbReference type="Proteomes" id="UP000075243"/>
    </source>
</evidence>
<dbReference type="PANTHER" id="PTHR33067:SF35">
    <property type="entry name" value="ASPARTIC PEPTIDASE DDI1-TYPE DOMAIN-CONTAINING PROTEIN"/>
    <property type="match status" value="1"/>
</dbReference>
<dbReference type="Pfam" id="PF03732">
    <property type="entry name" value="Retrotrans_gag"/>
    <property type="match status" value="1"/>
</dbReference>
<dbReference type="InterPro" id="IPR005162">
    <property type="entry name" value="Retrotrans_gag_dom"/>
</dbReference>
<feature type="compositionally biased region" description="Basic and acidic residues" evidence="2">
    <location>
        <begin position="381"/>
        <end position="425"/>
    </location>
</feature>
<feature type="domain" description="Retrotransposon gag" evidence="3">
    <location>
        <begin position="49"/>
        <end position="143"/>
    </location>
</feature>
<organism evidence="4 5">
    <name type="scientific">Cajanus cajan</name>
    <name type="common">Pigeon pea</name>
    <name type="synonym">Cajanus indicus</name>
    <dbReference type="NCBI Taxonomy" id="3821"/>
    <lineage>
        <taxon>Eukaryota</taxon>
        <taxon>Viridiplantae</taxon>
        <taxon>Streptophyta</taxon>
        <taxon>Embryophyta</taxon>
        <taxon>Tracheophyta</taxon>
        <taxon>Spermatophyta</taxon>
        <taxon>Magnoliopsida</taxon>
        <taxon>eudicotyledons</taxon>
        <taxon>Gunneridae</taxon>
        <taxon>Pentapetalae</taxon>
        <taxon>rosids</taxon>
        <taxon>fabids</taxon>
        <taxon>Fabales</taxon>
        <taxon>Fabaceae</taxon>
        <taxon>Papilionoideae</taxon>
        <taxon>50 kb inversion clade</taxon>
        <taxon>NPAAA clade</taxon>
        <taxon>indigoferoid/millettioid clade</taxon>
        <taxon>Phaseoleae</taxon>
        <taxon>Cajanus</taxon>
    </lineage>
</organism>
<evidence type="ECO:0000256" key="2">
    <source>
        <dbReference type="SAM" id="MobiDB-lite"/>
    </source>
</evidence>
<dbReference type="EMBL" id="CM003609">
    <property type="protein sequence ID" value="KYP63753.1"/>
    <property type="molecule type" value="Genomic_DNA"/>
</dbReference>
<dbReference type="Gene3D" id="2.40.70.10">
    <property type="entry name" value="Acid Proteases"/>
    <property type="match status" value="1"/>
</dbReference>
<dbReference type="Pfam" id="PF13650">
    <property type="entry name" value="Asp_protease_2"/>
    <property type="match status" value="1"/>
</dbReference>
<feature type="coiled-coil region" evidence="1">
    <location>
        <begin position="682"/>
        <end position="709"/>
    </location>
</feature>
<dbReference type="Gramene" id="C.cajan_17809.t">
    <property type="protein sequence ID" value="C.cajan_17809.t"/>
    <property type="gene ID" value="C.cajan_17809"/>
</dbReference>
<dbReference type="Proteomes" id="UP000075243">
    <property type="component" value="Chromosome 7"/>
</dbReference>
<dbReference type="AlphaFoldDB" id="A0A151T9N8"/>
<proteinExistence type="predicted"/>
<sequence>MKPALLSLITANQFAGMDHEDPYTHLSTFYEIIGTMGVPGEDEEAVYLRLFPFSLTGKAKTWLQAHPNQSLTRWEDVERKFLARFFPPSRYISAKSAIATFSQGTDEPLCEAWERSKSLLRKCPNHGFDDVAQLNMFCNGLRPQTKMLLDVSAGGSMMMKDSEEAITVIHALAASDYQAHHDRSQPSKRGILELDTQNAILAQNKLLCQQMEEIEKQMSKLQVGSSSRSQQVMRCDFCAGDHPNGHCSISESEQEEEVNYMNNPGRQGNFSGNNNQNQGWRNNQNQYSGWKQEAGPSQRQPPQKPYQNQSAYQPDRLSKMEDALTQFMQVSTTNQKNTEASIRNLEVQIGQLAKQLADQQSKNFSANTQVNPKEHCYEVELESEKEVELNKEAEKNEKNKIESEKNESGDGDVKEESKKKGKEVVRPPPVKNLPYPHAPSKKDKERQFARFLDIIKRLQINIPFAEALEQMPSYARFMKELLTKKRKFSEDGTVELEAGCSAIIQKSLPQKSRDPGSFTLPVTIGNVSVGKALLDLGASINLMPLSMLQRIGQVEVRPTRMTLQLADRSIKYPHGIVEDLLVKVDKFWFPVDFVVMDMEEDSEVPLILGRPFMKTAKVIIDVDDGKLKVRVQDDEVNFDVFEAMKHPSDKAGCFRVDVNIDDLCMEAQWNFSVATPLEKALMSAVSEINDEEEKEIQKCLEELDKAKEVSPNSASVQELNKGEKSQPQKLELKQLPIHLQYVFLEANGGKPVIISSSLSLEEENKLVEVLKARLDAVRFERY</sequence>
<evidence type="ECO:0000313" key="4">
    <source>
        <dbReference type="EMBL" id="KYP63753.1"/>
    </source>
</evidence>
<evidence type="ECO:0000259" key="3">
    <source>
        <dbReference type="Pfam" id="PF03732"/>
    </source>
</evidence>
<protein>
    <recommendedName>
        <fullName evidence="3">Retrotransposon gag domain-containing protein</fullName>
    </recommendedName>
</protein>
<dbReference type="InterPro" id="IPR021109">
    <property type="entry name" value="Peptidase_aspartic_dom_sf"/>
</dbReference>
<reference evidence="4 5" key="1">
    <citation type="journal article" date="2012" name="Nat. Biotechnol.">
        <title>Draft genome sequence of pigeonpea (Cajanus cajan), an orphan legume crop of resource-poor farmers.</title>
        <authorList>
            <person name="Varshney R.K."/>
            <person name="Chen W."/>
            <person name="Li Y."/>
            <person name="Bharti A.K."/>
            <person name="Saxena R.K."/>
            <person name="Schlueter J.A."/>
            <person name="Donoghue M.T."/>
            <person name="Azam S."/>
            <person name="Fan G."/>
            <person name="Whaley A.M."/>
            <person name="Farmer A.D."/>
            <person name="Sheridan J."/>
            <person name="Iwata A."/>
            <person name="Tuteja R."/>
            <person name="Penmetsa R.V."/>
            <person name="Wu W."/>
            <person name="Upadhyaya H.D."/>
            <person name="Yang S.P."/>
            <person name="Shah T."/>
            <person name="Saxena K.B."/>
            <person name="Michael T."/>
            <person name="McCombie W.R."/>
            <person name="Yang B."/>
            <person name="Zhang G."/>
            <person name="Yang H."/>
            <person name="Wang J."/>
            <person name="Spillane C."/>
            <person name="Cook D.R."/>
            <person name="May G.D."/>
            <person name="Xu X."/>
            <person name="Jackson S.A."/>
        </authorList>
    </citation>
    <scope>NUCLEOTIDE SEQUENCE [LARGE SCALE GENOMIC DNA]</scope>
    <source>
        <strain evidence="5">cv. Asha</strain>
    </source>
</reference>
<name>A0A151T9N8_CAJCA</name>
<evidence type="ECO:0000256" key="1">
    <source>
        <dbReference type="SAM" id="Coils"/>
    </source>
</evidence>
<feature type="region of interest" description="Disordered" evidence="2">
    <location>
        <begin position="246"/>
        <end position="314"/>
    </location>
</feature>
<feature type="compositionally biased region" description="Polar residues" evidence="2">
    <location>
        <begin position="295"/>
        <end position="312"/>
    </location>
</feature>
<feature type="region of interest" description="Disordered" evidence="2">
    <location>
        <begin position="381"/>
        <end position="444"/>
    </location>
</feature>